<dbReference type="Gene3D" id="1.20.950.20">
    <property type="entry name" value="Transmembrane di-heme cytochromes, Chain C"/>
    <property type="match status" value="1"/>
</dbReference>
<evidence type="ECO:0000256" key="1">
    <source>
        <dbReference type="ARBA" id="ARBA00001970"/>
    </source>
</evidence>
<evidence type="ECO:0000256" key="6">
    <source>
        <dbReference type="ARBA" id="ARBA00022692"/>
    </source>
</evidence>
<dbReference type="Gene3D" id="2.40.128.110">
    <property type="entry name" value="Lipid/polyisoprenoid-binding, YceI-like"/>
    <property type="match status" value="1"/>
</dbReference>
<comment type="caution">
    <text evidence="15">The sequence shown here is derived from an EMBL/GenBank/DDBJ whole genome shotgun (WGS) entry which is preliminary data.</text>
</comment>
<evidence type="ECO:0000259" key="14">
    <source>
        <dbReference type="SMART" id="SM00867"/>
    </source>
</evidence>
<dbReference type="Pfam" id="PF01292">
    <property type="entry name" value="Ni_hydr_CYTB"/>
    <property type="match status" value="1"/>
</dbReference>
<dbReference type="PANTHER" id="PTHR30529:SF1">
    <property type="entry name" value="CYTOCHROME B561 HOMOLOG 2"/>
    <property type="match status" value="1"/>
</dbReference>
<dbReference type="EMBL" id="JBFNXX010000002">
    <property type="protein sequence ID" value="MEW9918544.1"/>
    <property type="molecule type" value="Genomic_DNA"/>
</dbReference>
<evidence type="ECO:0000256" key="10">
    <source>
        <dbReference type="ARBA" id="ARBA00023004"/>
    </source>
</evidence>
<comment type="similarity">
    <text evidence="12">Belongs to the cytochrome b561 family.</text>
</comment>
<comment type="subcellular location">
    <subcellularLocation>
        <location evidence="2">Cell membrane</location>
        <topology evidence="2">Multi-pass membrane protein</topology>
    </subcellularLocation>
</comment>
<keyword evidence="4" id="KW-1003">Cell membrane</keyword>
<accession>A0ABV3RHV8</accession>
<keyword evidence="11 13" id="KW-0472">Membrane</keyword>
<keyword evidence="16" id="KW-1185">Reference proteome</keyword>
<dbReference type="SUPFAM" id="SSF101874">
    <property type="entry name" value="YceI-like"/>
    <property type="match status" value="1"/>
</dbReference>
<comment type="cofactor">
    <cofactor evidence="1">
        <name>heme b</name>
        <dbReference type="ChEBI" id="CHEBI:60344"/>
    </cofactor>
</comment>
<feature type="transmembrane region" description="Helical" evidence="13">
    <location>
        <begin position="203"/>
        <end position="223"/>
    </location>
</feature>
<keyword evidence="10" id="KW-0408">Iron</keyword>
<keyword evidence="5" id="KW-0349">Heme</keyword>
<evidence type="ECO:0000256" key="4">
    <source>
        <dbReference type="ARBA" id="ARBA00022475"/>
    </source>
</evidence>
<feature type="transmembrane region" description="Helical" evidence="13">
    <location>
        <begin position="96"/>
        <end position="119"/>
    </location>
</feature>
<feature type="transmembrane region" description="Helical" evidence="13">
    <location>
        <begin position="17"/>
        <end position="35"/>
    </location>
</feature>
<name>A0ABV3RHV8_9RHOB</name>
<keyword evidence="3" id="KW-0813">Transport</keyword>
<keyword evidence="9 13" id="KW-1133">Transmembrane helix</keyword>
<dbReference type="Pfam" id="PF04264">
    <property type="entry name" value="YceI"/>
    <property type="match status" value="1"/>
</dbReference>
<evidence type="ECO:0000256" key="5">
    <source>
        <dbReference type="ARBA" id="ARBA00022617"/>
    </source>
</evidence>
<dbReference type="SMART" id="SM00867">
    <property type="entry name" value="YceI"/>
    <property type="match status" value="1"/>
</dbReference>
<feature type="transmembrane region" description="Helical" evidence="13">
    <location>
        <begin position="55"/>
        <end position="75"/>
    </location>
</feature>
<reference evidence="15 16" key="1">
    <citation type="submission" date="2024-07" db="EMBL/GenBank/DDBJ databases">
        <title>Marimonas sp.nov., isolated from tidal-flat sediment.</title>
        <authorList>
            <person name="Jayan J.N."/>
            <person name="Lee S.S."/>
        </authorList>
    </citation>
    <scope>NUCLEOTIDE SEQUENCE [LARGE SCALE GENOMIC DNA]</scope>
    <source>
        <strain evidence="15 16">MJW-29</strain>
    </source>
</reference>
<evidence type="ECO:0000256" key="2">
    <source>
        <dbReference type="ARBA" id="ARBA00004651"/>
    </source>
</evidence>
<dbReference type="InterPro" id="IPR036761">
    <property type="entry name" value="TTHA0802/YceI-like_sf"/>
</dbReference>
<proteinExistence type="inferred from homology"/>
<keyword evidence="8" id="KW-0249">Electron transport</keyword>
<dbReference type="InterPro" id="IPR011577">
    <property type="entry name" value="Cyt_b561_bac/Ni-Hgenase"/>
</dbReference>
<evidence type="ECO:0000256" key="13">
    <source>
        <dbReference type="SAM" id="Phobius"/>
    </source>
</evidence>
<protein>
    <submittedName>
        <fullName evidence="15">Cytochrome b/b6 domain-containing protein</fullName>
    </submittedName>
</protein>
<sequence length="399" mass="42905">MALSNTSSHYGGVTKTFHWLTALLILTLIPLGWYAEELPYQTDAELARKAWLFSLHKTLGVTAFFVAVLRILWALTQPKPGLLNAERKLESLAAEVVHWLLYAALVIVPLSGWISHAAAEGFAPIWWPLGQGLPLVPKSVAVEHVFSGIHGIATKVLIAAILLHIAGALKHHLIDRDPTLRRMLPGRPTVAPLPAQPAHTKPALAAAAIWAAAVALGAGLALASEKEPLVDVALEEVSSEWTVEDGTIEITVVQFGNEVTGSFAEWTSAITFDETIDIGEVGTVTTTIAIPSLTLGSVTQQAMGADFFDAQNHATAVFDAIIRHTSDGYEAVGTLRIKDMTVPLTMPFNLALKDGNSEMRADLTLDRRDFNIGNNVGDEASLAFDVRVAIRLTATRGVE</sequence>
<dbReference type="SUPFAM" id="SSF81342">
    <property type="entry name" value="Transmembrane di-heme cytochromes"/>
    <property type="match status" value="1"/>
</dbReference>
<evidence type="ECO:0000256" key="3">
    <source>
        <dbReference type="ARBA" id="ARBA00022448"/>
    </source>
</evidence>
<organism evidence="15 16">
    <name type="scientific">Sulfitobacter sediminis</name>
    <dbReference type="NCBI Taxonomy" id="3234186"/>
    <lineage>
        <taxon>Bacteria</taxon>
        <taxon>Pseudomonadati</taxon>
        <taxon>Pseudomonadota</taxon>
        <taxon>Alphaproteobacteria</taxon>
        <taxon>Rhodobacterales</taxon>
        <taxon>Roseobacteraceae</taxon>
        <taxon>Sulfitobacter</taxon>
    </lineage>
</organism>
<gene>
    <name evidence="15" type="ORF">AB2B41_02935</name>
</gene>
<dbReference type="RefSeq" id="WP_367876248.1">
    <property type="nucleotide sequence ID" value="NZ_JBFNXX010000002.1"/>
</dbReference>
<evidence type="ECO:0000256" key="12">
    <source>
        <dbReference type="ARBA" id="ARBA00037975"/>
    </source>
</evidence>
<evidence type="ECO:0000256" key="7">
    <source>
        <dbReference type="ARBA" id="ARBA00022723"/>
    </source>
</evidence>
<keyword evidence="7" id="KW-0479">Metal-binding</keyword>
<evidence type="ECO:0000256" key="8">
    <source>
        <dbReference type="ARBA" id="ARBA00022982"/>
    </source>
</evidence>
<dbReference type="PANTHER" id="PTHR30529">
    <property type="entry name" value="CYTOCHROME B561"/>
    <property type="match status" value="1"/>
</dbReference>
<dbReference type="InterPro" id="IPR007372">
    <property type="entry name" value="Lipid/polyisoprenoid-bd_YceI"/>
</dbReference>
<dbReference type="Proteomes" id="UP001556098">
    <property type="component" value="Unassembled WGS sequence"/>
</dbReference>
<evidence type="ECO:0000313" key="16">
    <source>
        <dbReference type="Proteomes" id="UP001556098"/>
    </source>
</evidence>
<evidence type="ECO:0000256" key="9">
    <source>
        <dbReference type="ARBA" id="ARBA00022989"/>
    </source>
</evidence>
<keyword evidence="6 13" id="KW-0812">Transmembrane</keyword>
<feature type="transmembrane region" description="Helical" evidence="13">
    <location>
        <begin position="145"/>
        <end position="166"/>
    </location>
</feature>
<feature type="domain" description="Lipid/polyisoprenoid-binding YceI-like" evidence="14">
    <location>
        <begin position="240"/>
        <end position="395"/>
    </location>
</feature>
<dbReference type="InterPro" id="IPR052168">
    <property type="entry name" value="Cytochrome_b561_oxidase"/>
</dbReference>
<evidence type="ECO:0000256" key="11">
    <source>
        <dbReference type="ARBA" id="ARBA00023136"/>
    </source>
</evidence>
<evidence type="ECO:0000313" key="15">
    <source>
        <dbReference type="EMBL" id="MEW9918544.1"/>
    </source>
</evidence>
<dbReference type="InterPro" id="IPR016174">
    <property type="entry name" value="Di-haem_cyt_TM"/>
</dbReference>